<organism evidence="2 3">
    <name type="scientific">Photobacterium profundum 3TCK</name>
    <dbReference type="NCBI Taxonomy" id="314280"/>
    <lineage>
        <taxon>Bacteria</taxon>
        <taxon>Pseudomonadati</taxon>
        <taxon>Pseudomonadota</taxon>
        <taxon>Gammaproteobacteria</taxon>
        <taxon>Vibrionales</taxon>
        <taxon>Vibrionaceae</taxon>
        <taxon>Photobacterium</taxon>
    </lineage>
</organism>
<dbReference type="RefSeq" id="WP_006230900.1">
    <property type="nucleotide sequence ID" value="NZ_CH724135.1"/>
</dbReference>
<feature type="region of interest" description="Disordered" evidence="1">
    <location>
        <begin position="113"/>
        <end position="135"/>
    </location>
</feature>
<reference evidence="2 3" key="1">
    <citation type="submission" date="2006-03" db="EMBL/GenBank/DDBJ databases">
        <authorList>
            <person name="Bartlett D.H."/>
            <person name="Valle G."/>
            <person name="Lauro F.M."/>
            <person name="Vezzi A."/>
            <person name="Simonato F."/>
            <person name="Eloe E."/>
            <person name="Vitulo N."/>
            <person name="Stratton T.K."/>
            <person name="D'angelo M."/>
            <person name="Ferriera S."/>
            <person name="Johnson J."/>
            <person name="Kravitz S."/>
            <person name="Beeson K."/>
            <person name="Sutton G."/>
            <person name="Rogers Y."/>
            <person name="Friedman R."/>
            <person name="Frazier M."/>
            <person name="Venter J.C."/>
        </authorList>
    </citation>
    <scope>NUCLEOTIDE SEQUENCE [LARGE SCALE GENOMIC DNA]</scope>
    <source>
        <strain evidence="2 3">3TCK</strain>
    </source>
</reference>
<dbReference type="EMBL" id="AAPH01000004">
    <property type="protein sequence ID" value="EAS44481.1"/>
    <property type="molecule type" value="Genomic_DNA"/>
</dbReference>
<dbReference type="AlphaFoldDB" id="Q1Z7H8"/>
<feature type="compositionally biased region" description="Polar residues" evidence="1">
    <location>
        <begin position="125"/>
        <end position="135"/>
    </location>
</feature>
<dbReference type="Proteomes" id="UP000003789">
    <property type="component" value="Unassembled WGS sequence"/>
</dbReference>
<evidence type="ECO:0000256" key="1">
    <source>
        <dbReference type="SAM" id="MobiDB-lite"/>
    </source>
</evidence>
<comment type="caution">
    <text evidence="2">The sequence shown here is derived from an EMBL/GenBank/DDBJ whole genome shotgun (WGS) entry which is preliminary data.</text>
</comment>
<protein>
    <submittedName>
        <fullName evidence="2">Uncharacterized protein</fullName>
    </submittedName>
</protein>
<dbReference type="HOGENOM" id="CLU_1883816_0_0_6"/>
<evidence type="ECO:0000313" key="3">
    <source>
        <dbReference type="Proteomes" id="UP000003789"/>
    </source>
</evidence>
<evidence type="ECO:0000313" key="2">
    <source>
        <dbReference type="EMBL" id="EAS44481.1"/>
    </source>
</evidence>
<accession>Q1Z7H8</accession>
<name>Q1Z7H8_9GAMM</name>
<proteinExistence type="predicted"/>
<gene>
    <name evidence="2" type="ORF">P3TCK_15030</name>
</gene>
<sequence length="135" mass="15835">MLARNKRPLTPFEIEQRERTVPLSYIAAYWGEHKKELYEKTYTILDTETKLLALFPDKYAVREREFVNRLLGYTEDSDYSLSIGISRSLPAVYKDVWFNARCAFEWETMAERQCTKSQPTPPQPDLSTGLSPKQY</sequence>